<evidence type="ECO:0000313" key="3">
    <source>
        <dbReference type="Proteomes" id="UP000816034"/>
    </source>
</evidence>
<comment type="caution">
    <text evidence="2">The sequence shown here is derived from an EMBL/GenBank/DDBJ whole genome shotgun (WGS) entry which is preliminary data.</text>
</comment>
<dbReference type="EMBL" id="PYSW02000078">
    <property type="protein sequence ID" value="KAG2370817.1"/>
    <property type="molecule type" value="Genomic_DNA"/>
</dbReference>
<evidence type="ECO:0000313" key="2">
    <source>
        <dbReference type="EMBL" id="KAG2370817.1"/>
    </source>
</evidence>
<proteinExistence type="predicted"/>
<dbReference type="SUPFAM" id="SSF55608">
    <property type="entry name" value="Homing endonucleases"/>
    <property type="match status" value="1"/>
</dbReference>
<protein>
    <submittedName>
        <fullName evidence="2">Uncharacterized protein</fullName>
    </submittedName>
</protein>
<accession>A0AA88G921</accession>
<keyword evidence="3" id="KW-1185">Reference proteome</keyword>
<dbReference type="RefSeq" id="XP_044541681.1">
    <property type="nucleotide sequence ID" value="XM_044689740.1"/>
</dbReference>
<feature type="region of interest" description="Disordered" evidence="1">
    <location>
        <begin position="1"/>
        <end position="97"/>
    </location>
</feature>
<evidence type="ECO:0000256" key="1">
    <source>
        <dbReference type="SAM" id="MobiDB-lite"/>
    </source>
</evidence>
<feature type="compositionally biased region" description="Basic and acidic residues" evidence="1">
    <location>
        <begin position="60"/>
        <end position="74"/>
    </location>
</feature>
<reference evidence="2 3" key="1">
    <citation type="journal article" date="2018" name="BMC Genomics">
        <title>The genome of Naegleria lovaniensis, the basis for a comparative approach to unravel pathogenicity factors of the human pathogenic amoeba N. fowleri.</title>
        <authorList>
            <person name="Liechti N."/>
            <person name="Schurch N."/>
            <person name="Bruggmann R."/>
            <person name="Wittwer M."/>
        </authorList>
    </citation>
    <scope>NUCLEOTIDE SEQUENCE [LARGE SCALE GENOMIC DNA]</scope>
    <source>
        <strain evidence="2 3">ATCC 30569</strain>
    </source>
</reference>
<dbReference type="Proteomes" id="UP000816034">
    <property type="component" value="Unassembled WGS sequence"/>
</dbReference>
<sequence>MSKRPKPNDSSLSLSDSTKKPKTYGDSISNPLVVEEEQQSPRTYARIETSASPVQMNGEEADRNESSSTMDRDSTSMTDANHKKKTSKKRVGKTHEGTKHKWTDAVDTILISTVAGATKQNKQISWVHAFPAFQKAMKEKFDPRLTPTSLRKRFSALLKNHEMKNSYDLQEKGGILAQNLLLEQVQRKIKDAQMGRIEDSYEKIARCTSNETALALTSNDQNNKYLPQAIGTLDFFAINVRNLSIFYLDRYGLLDSSQMHQGSLQVLKGLGKIFALEPRLLATEGIDAGHVGTYASVLKSLGYEKPNQYFFEWFKKMCMDRFQNEDQVILPQETEFAVEPKEECFGSISLQDMVKMNSTPNIIGIKVEGSRFVGEFCPVRLEVVKTSEYGSIGTKTGTYNGFSDHQHKNCRILCEDKLIRKVDMNHYYVTSCHNKQFEKVSVDTMKKVWKEEFETNLESSSKGTIMYSSTVQDPGKFLRRAHIPFDLKPTNDKLLQQWMNAEKKLLELANPKAKLDEELILKYVSVLTGLWLADGSFQEPKFYLGKDEHQIFDWVFNVAKLLFPDIPCSRLHVFNKILYRGNNTKKEEDDHQVFQDHDDPQEQSSEELMNRYRSMLRQRSEHHNWYHFKKEQYDDILKHVIAIPYNSTEESNLLQHGYEPMMLVVWFQHPNWIQTMREIQTLVGTAKNYPQYFYLAPKTFCLGFLLGFTYGDGYKEKHKNVFSVSQKDIAALHLLRWYCSQQGMSSSSIYQSKQVFSFRFYGPGLVYFTDELFKKKSKDGDSSSIPRMLSLPYHYDHQLMEEKIKVSVLDPRVQFLVTARGAVYNVGKNTFIHYLHDCNDGKIIKHA</sequence>
<dbReference type="Gene3D" id="3.10.28.10">
    <property type="entry name" value="Homing endonucleases"/>
    <property type="match status" value="1"/>
</dbReference>
<name>A0AA88G921_NAELO</name>
<dbReference type="AlphaFoldDB" id="A0AA88G921"/>
<organism evidence="2 3">
    <name type="scientific">Naegleria lovaniensis</name>
    <name type="common">Amoeba</name>
    <dbReference type="NCBI Taxonomy" id="51637"/>
    <lineage>
        <taxon>Eukaryota</taxon>
        <taxon>Discoba</taxon>
        <taxon>Heterolobosea</taxon>
        <taxon>Tetramitia</taxon>
        <taxon>Eutetramitia</taxon>
        <taxon>Vahlkampfiidae</taxon>
        <taxon>Naegleria</taxon>
    </lineage>
</organism>
<dbReference type="GeneID" id="68106274"/>
<gene>
    <name evidence="2" type="ORF">C9374_013821</name>
</gene>
<feature type="compositionally biased region" description="Basic residues" evidence="1">
    <location>
        <begin position="82"/>
        <end position="92"/>
    </location>
</feature>
<dbReference type="InterPro" id="IPR027434">
    <property type="entry name" value="Homing_endonucl"/>
</dbReference>